<dbReference type="SUPFAM" id="SSF56672">
    <property type="entry name" value="DNA/RNA polymerases"/>
    <property type="match status" value="1"/>
</dbReference>
<evidence type="ECO:0000256" key="2">
    <source>
        <dbReference type="ARBA" id="ARBA00022484"/>
    </source>
</evidence>
<evidence type="ECO:0000256" key="7">
    <source>
        <dbReference type="RuleBase" id="RU364050"/>
    </source>
</evidence>
<keyword evidence="2 7" id="KW-0696">RNA-directed RNA polymerase</keyword>
<evidence type="ECO:0000256" key="3">
    <source>
        <dbReference type="ARBA" id="ARBA00022679"/>
    </source>
</evidence>
<proteinExistence type="inferred from homology"/>
<organism evidence="8">
    <name type="scientific">Luoyang Totiv tick virus 2</name>
    <dbReference type="NCBI Taxonomy" id="2972355"/>
    <lineage>
        <taxon>Viruses</taxon>
        <taxon>Riboviria</taxon>
        <taxon>Orthornavirae</taxon>
        <taxon>Duplornaviricota</taxon>
        <taxon>Chrymotiviricetes</taxon>
        <taxon>Ghabrivirales</taxon>
        <taxon>Totiviridae</taxon>
    </lineage>
</organism>
<evidence type="ECO:0000256" key="4">
    <source>
        <dbReference type="ARBA" id="ARBA00022695"/>
    </source>
</evidence>
<keyword evidence="5 7" id="KW-0547">Nucleotide-binding</keyword>
<dbReference type="InterPro" id="IPR043502">
    <property type="entry name" value="DNA/RNA_pol_sf"/>
</dbReference>
<evidence type="ECO:0000313" key="8">
    <source>
        <dbReference type="EMBL" id="UYL95668.1"/>
    </source>
</evidence>
<comment type="catalytic activity">
    <reaction evidence="6 7">
        <text>RNA(n) + a ribonucleoside 5'-triphosphate = RNA(n+1) + diphosphate</text>
        <dbReference type="Rhea" id="RHEA:21248"/>
        <dbReference type="Rhea" id="RHEA-COMP:14527"/>
        <dbReference type="Rhea" id="RHEA-COMP:17342"/>
        <dbReference type="ChEBI" id="CHEBI:33019"/>
        <dbReference type="ChEBI" id="CHEBI:61557"/>
        <dbReference type="ChEBI" id="CHEBI:140395"/>
        <dbReference type="EC" id="2.7.7.48"/>
    </reaction>
</comment>
<evidence type="ECO:0000256" key="6">
    <source>
        <dbReference type="ARBA" id="ARBA00048744"/>
    </source>
</evidence>
<dbReference type="InterPro" id="IPR001795">
    <property type="entry name" value="RNA-dir_pol_luteovirus"/>
</dbReference>
<dbReference type="EC" id="2.7.7.48" evidence="7"/>
<protein>
    <recommendedName>
        <fullName evidence="7">RNA-directed RNA polymerase</fullName>
        <ecNumber evidence="7">2.7.7.48</ecNumber>
    </recommendedName>
</protein>
<dbReference type="GO" id="GO:0000166">
    <property type="term" value="F:nucleotide binding"/>
    <property type="evidence" value="ECO:0007669"/>
    <property type="project" value="UniProtKB-KW"/>
</dbReference>
<keyword evidence="3 7" id="KW-0808">Transferase</keyword>
<name>A0A9E7V2H2_9VIRU</name>
<accession>A0A9E7V2H2</accession>
<dbReference type="GO" id="GO:0003968">
    <property type="term" value="F:RNA-directed RNA polymerase activity"/>
    <property type="evidence" value="ECO:0007669"/>
    <property type="project" value="UniProtKB-KW"/>
</dbReference>
<evidence type="ECO:0000256" key="5">
    <source>
        <dbReference type="ARBA" id="ARBA00022741"/>
    </source>
</evidence>
<keyword evidence="7" id="KW-0693">Viral RNA replication</keyword>
<sequence>MMVVDPIEAKYVLLSMHQKDKKIIKDKSGSFTQLGLQQQVILHNGISINTHVVRVDELNCYYVDLKHADGVSGHVTRQLGATLCGNMRHLFSNDGSNVYDELTKNKDIIKRKKTLKRFRYKYNISNKKIQKISQYHHMHVRLKDLYVNKETVDVDGYEAYLVYMLDKFTDNAITHATFITYLRALPELELELFVSLLVMYETIDADWLKEEGAVAKQAQGSTSLDLSKIFELNVLLNRLETEVDWEAEKDHRTKLNVVNIDDDEIYNICRDMFEIARQEGKRPIKMDWNKYWMQRASIMPSGAVHSQHPQIQEYIKKLPREAKNKKGLACALPHIDLSDMLVQPPEIQAYTSTKYEWGKVRALYGCDFSSHVMADFGLLNCEDTFPHFVPTGPHANEKYVRNLLKQVENDVPFCFDYDDFNSQHSKKAMQAVIDAWISVYEDDIDDAQVLAAIWTSRSVNDMTVNDNISKTAYAAAGTLFSGWRLTTFVNTALNYAYLAKSGINKLCDMSIHNGDDVYAGVRNLQDAVKIIKATKQYNIRANTTKMSMGTIAEFLRVDMRSKRSTSAQYLTRGTATFVHGRIESESPLSYRALINSYKTRYDEMLQRGASTNKIKHLYRKQLFFANKLFNVDKQTSDLLLKTHVAAGGLDPDGIIGNYELVDTAMPNTTINYNEILNIVKPGIRDYVTSLSSLYPEIREYISYNQSSKNIMKGFNTSKQIVTKREASSLHIRNAIALKGAWANDKSFRIYNRVRMGVSNTIGVLGKLSNAQAKILSDTPDPQKWLSIYTIQ</sequence>
<evidence type="ECO:0000256" key="1">
    <source>
        <dbReference type="ARBA" id="ARBA00010455"/>
    </source>
</evidence>
<dbReference type="GO" id="GO:0003723">
    <property type="term" value="F:RNA binding"/>
    <property type="evidence" value="ECO:0007669"/>
    <property type="project" value="InterPro"/>
</dbReference>
<dbReference type="EMBL" id="ON746553">
    <property type="protein sequence ID" value="UYL95668.1"/>
    <property type="molecule type" value="Genomic_RNA"/>
</dbReference>
<reference evidence="8" key="1">
    <citation type="submission" date="2022-05" db="EMBL/GenBank/DDBJ databases">
        <authorList>
            <person name="Cao W."/>
            <person name="Jia N."/>
            <person name="Lam T.T.-Y."/>
            <person name="Ni X."/>
            <person name="Liu J."/>
        </authorList>
    </citation>
    <scope>NUCLEOTIDE SEQUENCE</scope>
    <source>
        <strain evidence="8">TIGMIC 1</strain>
    </source>
</reference>
<dbReference type="GO" id="GO:0006351">
    <property type="term" value="P:DNA-templated transcription"/>
    <property type="evidence" value="ECO:0007669"/>
    <property type="project" value="InterPro"/>
</dbReference>
<comment type="similarity">
    <text evidence="1">Belongs to the totiviridae RNA-directed RNA polymerase family.</text>
</comment>
<keyword evidence="4 7" id="KW-0548">Nucleotidyltransferase</keyword>
<dbReference type="Pfam" id="PF02123">
    <property type="entry name" value="RdRP_4"/>
    <property type="match status" value="1"/>
</dbReference>